<feature type="transmembrane region" description="Helical" evidence="1">
    <location>
        <begin position="366"/>
        <end position="382"/>
    </location>
</feature>
<feature type="transmembrane region" description="Helical" evidence="1">
    <location>
        <begin position="388"/>
        <end position="405"/>
    </location>
</feature>
<dbReference type="EMBL" id="CP064981">
    <property type="protein sequence ID" value="QQR92199.1"/>
    <property type="molecule type" value="Genomic_DNA"/>
</dbReference>
<evidence type="ECO:0008006" key="3">
    <source>
        <dbReference type="Google" id="ProtNLM"/>
    </source>
</evidence>
<feature type="transmembrane region" description="Helical" evidence="1">
    <location>
        <begin position="12"/>
        <end position="29"/>
    </location>
</feature>
<evidence type="ECO:0000256" key="1">
    <source>
        <dbReference type="SAM" id="Phobius"/>
    </source>
</evidence>
<keyword evidence="1" id="KW-0812">Transmembrane</keyword>
<reference evidence="2" key="1">
    <citation type="submission" date="2020-11" db="EMBL/GenBank/DDBJ databases">
        <title>Connecting structure to function with the recovery of over 1000 high-quality activated sludge metagenome-assembled genomes encoding full-length rRNA genes using long-read sequencing.</title>
        <authorList>
            <person name="Singleton C.M."/>
            <person name="Petriglieri F."/>
            <person name="Kristensen J.M."/>
            <person name="Kirkegaard R.H."/>
            <person name="Michaelsen T.Y."/>
            <person name="Andersen M.H."/>
            <person name="Karst S.M."/>
            <person name="Dueholm M.S."/>
            <person name="Nielsen P.H."/>
            <person name="Albertsen M."/>
        </authorList>
    </citation>
    <scope>NUCLEOTIDE SEQUENCE</scope>
    <source>
        <strain evidence="2">Fred_18-Q3-R57-64_BAT3C.431</strain>
    </source>
</reference>
<feature type="transmembrane region" description="Helical" evidence="1">
    <location>
        <begin position="144"/>
        <end position="164"/>
    </location>
</feature>
<protein>
    <recommendedName>
        <fullName evidence="3">DUF2029 domain-containing protein</fullName>
    </recommendedName>
</protein>
<organism evidence="2">
    <name type="scientific">Candidatus Iainarchaeum sp</name>
    <dbReference type="NCBI Taxonomy" id="3101447"/>
    <lineage>
        <taxon>Archaea</taxon>
        <taxon>Candidatus Iainarchaeota</taxon>
        <taxon>Candidatus Iainarchaeia</taxon>
        <taxon>Candidatus Iainarchaeales</taxon>
        <taxon>Candidatus Iainarchaeaceae</taxon>
        <taxon>Candidatus Iainarchaeum</taxon>
    </lineage>
</organism>
<dbReference type="AlphaFoldDB" id="A0A7T9DIY2"/>
<keyword evidence="1" id="KW-0472">Membrane</keyword>
<evidence type="ECO:0000313" key="2">
    <source>
        <dbReference type="EMBL" id="QQR92199.1"/>
    </source>
</evidence>
<gene>
    <name evidence="2" type="ORF">IPJ89_03490</name>
</gene>
<sequence>MTSTPLSLPQFHAREFLILLQVVVLYLFSSLFQSHRTALLIITFAYLVVFLFHDNPQFRAFLALIAVFIFMFGITYEAVHQREILLSQFNTSDAVVQMESAGKLFLHGKNPYAEDYFGTELQEIDDLNTEKTYWKKLGLDHNPAMYHFAYPPGAFLIPAALTSVTGPIDLRLLFLPFELLGLILLFMLIRHHELKILGVLLWGLLHLFGGLAIGAMDLFIISILLIALLLMQRNHHLAAAVLFGIMGAVKQSVWIVIGLVLIWAFWQKKLKTYMVAPIIVVLVLLPFLLWNPVAMVDDMLLYFANATAYAYPINIEAGGMPLLLQTIGLSFAQIQAFPYFVLQLLVGIPLLVLIARKLQKMSDPHYIYVYSGVLVFGVAVVYKFPHFNYFNFALTLFALGMLFIIDHGDKKIE</sequence>
<feature type="transmembrane region" description="Helical" evidence="1">
    <location>
        <begin position="201"/>
        <end position="231"/>
    </location>
</feature>
<accession>A0A7T9DIY2</accession>
<feature type="transmembrane region" description="Helical" evidence="1">
    <location>
        <begin position="58"/>
        <end position="79"/>
    </location>
</feature>
<feature type="transmembrane region" description="Helical" evidence="1">
    <location>
        <begin position="237"/>
        <end position="266"/>
    </location>
</feature>
<proteinExistence type="predicted"/>
<name>A0A7T9DIY2_9ARCH</name>
<feature type="transmembrane region" description="Helical" evidence="1">
    <location>
        <begin position="336"/>
        <end position="354"/>
    </location>
</feature>
<feature type="transmembrane region" description="Helical" evidence="1">
    <location>
        <begin position="273"/>
        <end position="293"/>
    </location>
</feature>
<keyword evidence="1" id="KW-1133">Transmembrane helix</keyword>
<dbReference type="Proteomes" id="UP000596004">
    <property type="component" value="Chromosome"/>
</dbReference>
<feature type="transmembrane region" description="Helical" evidence="1">
    <location>
        <begin position="170"/>
        <end position="189"/>
    </location>
</feature>
<feature type="transmembrane region" description="Helical" evidence="1">
    <location>
        <begin position="36"/>
        <end position="52"/>
    </location>
</feature>